<dbReference type="InterPro" id="IPR059186">
    <property type="entry name" value="SACTE_4363"/>
</dbReference>
<protein>
    <submittedName>
        <fullName evidence="2">Secreted protein</fullName>
    </submittedName>
</protein>
<dbReference type="InterPro" id="IPR011050">
    <property type="entry name" value="Pectin_lyase_fold/virulence"/>
</dbReference>
<feature type="chain" id="PRO_5002114956" evidence="1">
    <location>
        <begin position="40"/>
        <end position="592"/>
    </location>
</feature>
<dbReference type="EMBL" id="CP010519">
    <property type="protein sequence ID" value="AJE87014.1"/>
    <property type="molecule type" value="Genomic_DNA"/>
</dbReference>
<dbReference type="AlphaFoldDB" id="A0A0B5EYZ0"/>
<feature type="signal peptide" evidence="1">
    <location>
        <begin position="1"/>
        <end position="39"/>
    </location>
</feature>
<evidence type="ECO:0000313" key="3">
    <source>
        <dbReference type="Proteomes" id="UP000031523"/>
    </source>
</evidence>
<accession>A0A0B5EYZ0</accession>
<reference evidence="2 3" key="1">
    <citation type="submission" date="2015-01" db="EMBL/GenBank/DDBJ databases">
        <title>Enhanced salinomycin production by adjusting the supply of polyketide extender units in Streptomyce albus DSM 41398.</title>
        <authorList>
            <person name="Lu C."/>
        </authorList>
    </citation>
    <scope>NUCLEOTIDE SEQUENCE [LARGE SCALE GENOMIC DNA]</scope>
    <source>
        <strain evidence="3">ATCC 21838 / DSM 41398 / FERM P-419 / JCM 4703 / NBRC 107858</strain>
    </source>
</reference>
<dbReference type="InterPro" id="IPR006311">
    <property type="entry name" value="TAT_signal"/>
</dbReference>
<dbReference type="Gene3D" id="2.160.20.10">
    <property type="entry name" value="Single-stranded right-handed beta-helix, Pectin lyase-like"/>
    <property type="match status" value="1"/>
</dbReference>
<dbReference type="CDD" id="cd23669">
    <property type="entry name" value="GH55_SacteLam55A-like"/>
    <property type="match status" value="1"/>
</dbReference>
<dbReference type="Proteomes" id="UP000031523">
    <property type="component" value="Chromosome"/>
</dbReference>
<dbReference type="KEGG" id="sals:SLNWT_6638"/>
<proteinExistence type="predicted"/>
<dbReference type="InterPro" id="IPR012334">
    <property type="entry name" value="Pectin_lyas_fold"/>
</dbReference>
<keyword evidence="3" id="KW-1185">Reference proteome</keyword>
<keyword evidence="1" id="KW-0732">Signal</keyword>
<name>A0A0B5EYZ0_STRA4</name>
<gene>
    <name evidence="2" type="ORF">SLNWT_6638</name>
</gene>
<evidence type="ECO:0000313" key="2">
    <source>
        <dbReference type="EMBL" id="AJE87014.1"/>
    </source>
</evidence>
<dbReference type="SUPFAM" id="SSF51126">
    <property type="entry name" value="Pectin lyase-like"/>
    <property type="match status" value="1"/>
</dbReference>
<organism evidence="2 3">
    <name type="scientific">Streptomyces albus (strain ATCC 21838 / DSM 41398 / FERM P-419 / JCM 4703 / NBRC 107858)</name>
    <dbReference type="NCBI Taxonomy" id="1081613"/>
    <lineage>
        <taxon>Bacteria</taxon>
        <taxon>Bacillati</taxon>
        <taxon>Actinomycetota</taxon>
        <taxon>Actinomycetes</taxon>
        <taxon>Kitasatosporales</taxon>
        <taxon>Streptomycetaceae</taxon>
        <taxon>Streptomyces</taxon>
    </lineage>
</organism>
<evidence type="ECO:0000256" key="1">
    <source>
        <dbReference type="SAM" id="SignalP"/>
    </source>
</evidence>
<sequence length="592" mass="62874">MSDSARRTPPVSRRALLAGAAATGAAAALGAATTGSASAAPRAGRAAAPDLGPNALVFDPSMSAESIQAKLDEVFAQQERDQFGSSRYALLFLPGSYQVDANIGFNTQILGLGLSPDDVTINGTVHAEADWFDGNATQNFWRVAENLSVTPPSGGDRWAVSQAAPYRRVHLRGDLALDDNGWASGGFLADSRIEGQVNSGTQQQWFTRNSGLGSWAGANWNMVFLGTGGAPGDSFPEPPYTTVERTPVIREKPFLYVDEGGAYRVFVPALRTDATGTSWENGTPRGESLPVEDFLIAQPGTPVAEINSALADGRHLLLTPGIHELDGTIEVTRADTVVLGLGLATLTPAGGAAALTVADVDGVKIAGILVDANEQSSPVLLVVGPEGADADHAANPTSLHDVFCRVGGRHAGRADVSLAINSNHVICDHLWLWRGDHGEGIGWDTNPAKYGLIVNGDDVTCYGLFVEHYQDYQVYWNGERGRTYFFQSEMPYDPPNQDAWMNRGTRGFASYKVDDAVDDHQAFGLGVYCFFNVDPSVVGERAIEAPQKEGVRFRHMVTISLGGGTGTINHVVNDTGGAVTSGKTEENLVSYP</sequence>
<dbReference type="PROSITE" id="PS51318">
    <property type="entry name" value="TAT"/>
    <property type="match status" value="1"/>
</dbReference>